<reference evidence="1" key="2">
    <citation type="journal article" date="2015" name="Fish Shellfish Immunol.">
        <title>Early steps in the European eel (Anguilla anguilla)-Vibrio vulnificus interaction in the gills: Role of the RtxA13 toxin.</title>
        <authorList>
            <person name="Callol A."/>
            <person name="Pajuelo D."/>
            <person name="Ebbesson L."/>
            <person name="Teles M."/>
            <person name="MacKenzie S."/>
            <person name="Amaro C."/>
        </authorList>
    </citation>
    <scope>NUCLEOTIDE SEQUENCE</scope>
</reference>
<accession>A0A0E9W8T1</accession>
<sequence>MPPSQLQFFFSCFLISKAHFTNK</sequence>
<dbReference type="AlphaFoldDB" id="A0A0E9W8T1"/>
<organism evidence="1">
    <name type="scientific">Anguilla anguilla</name>
    <name type="common">European freshwater eel</name>
    <name type="synonym">Muraena anguilla</name>
    <dbReference type="NCBI Taxonomy" id="7936"/>
    <lineage>
        <taxon>Eukaryota</taxon>
        <taxon>Metazoa</taxon>
        <taxon>Chordata</taxon>
        <taxon>Craniata</taxon>
        <taxon>Vertebrata</taxon>
        <taxon>Euteleostomi</taxon>
        <taxon>Actinopterygii</taxon>
        <taxon>Neopterygii</taxon>
        <taxon>Teleostei</taxon>
        <taxon>Anguilliformes</taxon>
        <taxon>Anguillidae</taxon>
        <taxon>Anguilla</taxon>
    </lineage>
</organism>
<evidence type="ECO:0000313" key="1">
    <source>
        <dbReference type="EMBL" id="JAH85888.1"/>
    </source>
</evidence>
<reference evidence="1" key="1">
    <citation type="submission" date="2014-11" db="EMBL/GenBank/DDBJ databases">
        <authorList>
            <person name="Amaro Gonzalez C."/>
        </authorList>
    </citation>
    <scope>NUCLEOTIDE SEQUENCE</scope>
</reference>
<name>A0A0E9W8T1_ANGAN</name>
<protein>
    <submittedName>
        <fullName evidence="1">Uncharacterized protein</fullName>
    </submittedName>
</protein>
<proteinExistence type="predicted"/>
<dbReference type="EMBL" id="GBXM01022689">
    <property type="protein sequence ID" value="JAH85888.1"/>
    <property type="molecule type" value="Transcribed_RNA"/>
</dbReference>